<protein>
    <submittedName>
        <fullName evidence="2">DUF4013 domain-containing protein</fullName>
    </submittedName>
</protein>
<proteinExistence type="predicted"/>
<feature type="transmembrane region" description="Helical" evidence="1">
    <location>
        <begin position="188"/>
        <end position="210"/>
    </location>
</feature>
<dbReference type="Pfam" id="PF13197">
    <property type="entry name" value="DUF4013"/>
    <property type="match status" value="1"/>
</dbReference>
<keyword evidence="1" id="KW-0812">Transmembrane</keyword>
<evidence type="ECO:0000313" key="2">
    <source>
        <dbReference type="EMBL" id="QLG63363.1"/>
    </source>
</evidence>
<dbReference type="OrthoDB" id="107590at2157"/>
<keyword evidence="3" id="KW-1185">Reference proteome</keyword>
<feature type="transmembrane region" description="Helical" evidence="1">
    <location>
        <begin position="160"/>
        <end position="182"/>
    </location>
</feature>
<dbReference type="RefSeq" id="WP_179269947.1">
    <property type="nucleotide sequence ID" value="NZ_CP058579.1"/>
</dbReference>
<dbReference type="InterPro" id="IPR025098">
    <property type="entry name" value="DUF4013"/>
</dbReference>
<feature type="transmembrane region" description="Helical" evidence="1">
    <location>
        <begin position="20"/>
        <end position="42"/>
    </location>
</feature>
<reference evidence="2 3" key="1">
    <citation type="submission" date="2020-06" db="EMBL/GenBank/DDBJ databases">
        <title>NJ-3-1, isolated from saline soil.</title>
        <authorList>
            <person name="Cui H.L."/>
            <person name="Shi X."/>
        </authorList>
    </citation>
    <scope>NUCLEOTIDE SEQUENCE [LARGE SCALE GENOMIC DNA]</scope>
    <source>
        <strain evidence="2 3">NJ-3-1</strain>
    </source>
</reference>
<dbReference type="KEGG" id="halu:HUG12_17135"/>
<evidence type="ECO:0000313" key="3">
    <source>
        <dbReference type="Proteomes" id="UP000509626"/>
    </source>
</evidence>
<dbReference type="AlphaFoldDB" id="A0A7D5QI25"/>
<dbReference type="EMBL" id="CP058579">
    <property type="protein sequence ID" value="QLG63363.1"/>
    <property type="molecule type" value="Genomic_DNA"/>
</dbReference>
<dbReference type="GeneID" id="56039220"/>
<sequence>MLTNAFDYLRDTEDWIRTVVIGGVLGLFGLLLVPAFLVLGYLMRVLRATMRGDEDPPVFDDWGDLAVDGLKAFVVTLAYGFVPGVVMAAAFAFGFAGFASGSDAGALTGGLVLLVGGLVAALLGLAAAYVVPAALLNYVEEDRLGAGFAFGEIYATLADRAYATAFGYAFVVLLGAGVLSGLLNAVPLLGTVAGAFIGFYASVMAAYIFGTTYAGMDRVRVVDDESADEKAAI</sequence>
<organism evidence="2 3">
    <name type="scientific">Halorarum salinum</name>
    <dbReference type="NCBI Taxonomy" id="2743089"/>
    <lineage>
        <taxon>Archaea</taxon>
        <taxon>Methanobacteriati</taxon>
        <taxon>Methanobacteriota</taxon>
        <taxon>Stenosarchaea group</taxon>
        <taxon>Halobacteria</taxon>
        <taxon>Halobacteriales</taxon>
        <taxon>Haloferacaceae</taxon>
        <taxon>Halorarum</taxon>
    </lineage>
</organism>
<accession>A0A7D5QI25</accession>
<dbReference type="Proteomes" id="UP000509626">
    <property type="component" value="Chromosome"/>
</dbReference>
<gene>
    <name evidence="2" type="ORF">HUG12_17135</name>
</gene>
<keyword evidence="1" id="KW-1133">Transmembrane helix</keyword>
<feature type="transmembrane region" description="Helical" evidence="1">
    <location>
        <begin position="72"/>
        <end position="99"/>
    </location>
</feature>
<feature type="transmembrane region" description="Helical" evidence="1">
    <location>
        <begin position="111"/>
        <end position="139"/>
    </location>
</feature>
<keyword evidence="1" id="KW-0472">Membrane</keyword>
<evidence type="ECO:0000256" key="1">
    <source>
        <dbReference type="SAM" id="Phobius"/>
    </source>
</evidence>
<name>A0A7D5QI25_9EURY</name>